<evidence type="ECO:0000313" key="2">
    <source>
        <dbReference type="EMBL" id="GFS33740.1"/>
    </source>
</evidence>
<proteinExistence type="predicted"/>
<organism evidence="2 3">
    <name type="scientific">Actinidia rufa</name>
    <dbReference type="NCBI Taxonomy" id="165716"/>
    <lineage>
        <taxon>Eukaryota</taxon>
        <taxon>Viridiplantae</taxon>
        <taxon>Streptophyta</taxon>
        <taxon>Embryophyta</taxon>
        <taxon>Tracheophyta</taxon>
        <taxon>Spermatophyta</taxon>
        <taxon>Magnoliopsida</taxon>
        <taxon>eudicotyledons</taxon>
        <taxon>Gunneridae</taxon>
        <taxon>Pentapetalae</taxon>
        <taxon>asterids</taxon>
        <taxon>Ericales</taxon>
        <taxon>Actinidiaceae</taxon>
        <taxon>Actinidia</taxon>
    </lineage>
</organism>
<dbReference type="EMBL" id="BJWL01000196">
    <property type="protein sequence ID" value="GFS33740.1"/>
    <property type="molecule type" value="Genomic_DNA"/>
</dbReference>
<protein>
    <submittedName>
        <fullName evidence="2">Uncharacterized protein</fullName>
    </submittedName>
</protein>
<accession>A0A7J0DF13</accession>
<comment type="caution">
    <text evidence="2">The sequence shown here is derived from an EMBL/GenBank/DDBJ whole genome shotgun (WGS) entry which is preliminary data.</text>
</comment>
<feature type="region of interest" description="Disordered" evidence="1">
    <location>
        <begin position="126"/>
        <end position="195"/>
    </location>
</feature>
<evidence type="ECO:0000256" key="1">
    <source>
        <dbReference type="SAM" id="MobiDB-lite"/>
    </source>
</evidence>
<dbReference type="OrthoDB" id="1750418at2759"/>
<feature type="compositionally biased region" description="Basic and acidic residues" evidence="1">
    <location>
        <begin position="180"/>
        <end position="195"/>
    </location>
</feature>
<sequence>MAHNLCRSISASDTSRWFCLLTISLWCVIKWSRFVSSRFPTRSRFRWFLRFSKCFFLRIRDRLADSRFDIIRLSLRSSGSGPGWFVSSEPGLELLVSGFELELEVTGFGLELSGPEWDRTGSWRKETGSWGWKGKSGSWQSQGVKPLSKAGNGIPKNPSGTGMAEKADSMAGKQLIRSGGRWEEEREGTNGRGEGEIDLAFAQIGPRPPFEHRPVTLFPSRPVFHAQKGTPLGLPDCIVIRTEQAIEPVKASVQ</sequence>
<reference evidence="3" key="1">
    <citation type="submission" date="2019-07" db="EMBL/GenBank/DDBJ databases">
        <title>De Novo Assembly of kiwifruit Actinidia rufa.</title>
        <authorList>
            <person name="Sugita-Konishi S."/>
            <person name="Sato K."/>
            <person name="Mori E."/>
            <person name="Abe Y."/>
            <person name="Kisaki G."/>
            <person name="Hamano K."/>
            <person name="Suezawa K."/>
            <person name="Otani M."/>
            <person name="Fukuda T."/>
            <person name="Manabe T."/>
            <person name="Gomi K."/>
            <person name="Tabuchi M."/>
            <person name="Akimitsu K."/>
            <person name="Kataoka I."/>
        </authorList>
    </citation>
    <scope>NUCLEOTIDE SEQUENCE [LARGE SCALE GENOMIC DNA]</scope>
    <source>
        <strain evidence="3">cv. Fuchu</strain>
    </source>
</reference>
<dbReference type="AlphaFoldDB" id="A0A7J0DF13"/>
<keyword evidence="3" id="KW-1185">Reference proteome</keyword>
<name>A0A7J0DF13_9ERIC</name>
<evidence type="ECO:0000313" key="3">
    <source>
        <dbReference type="Proteomes" id="UP000585474"/>
    </source>
</evidence>
<feature type="compositionally biased region" description="Low complexity" evidence="1">
    <location>
        <begin position="128"/>
        <end position="143"/>
    </location>
</feature>
<dbReference type="Proteomes" id="UP000585474">
    <property type="component" value="Unassembled WGS sequence"/>
</dbReference>
<gene>
    <name evidence="2" type="ORF">Acr_00g0030300</name>
</gene>